<evidence type="ECO:0008006" key="4">
    <source>
        <dbReference type="Google" id="ProtNLM"/>
    </source>
</evidence>
<comment type="caution">
    <text evidence="2">The sequence shown here is derived from an EMBL/GenBank/DDBJ whole genome shotgun (WGS) entry which is preliminary data.</text>
</comment>
<dbReference type="Proteomes" id="UP000291659">
    <property type="component" value="Unassembled WGS sequence"/>
</dbReference>
<dbReference type="RefSeq" id="WP_165418242.1">
    <property type="nucleotide sequence ID" value="NZ_SIOX01000007.1"/>
</dbReference>
<evidence type="ECO:0000256" key="1">
    <source>
        <dbReference type="SAM" id="MobiDB-lite"/>
    </source>
</evidence>
<geneLocation type="plasmid" evidence="2">
    <name>pSM141A_Rh08</name>
</geneLocation>
<keyword evidence="3" id="KW-1185">Reference proteome</keyword>
<evidence type="ECO:0000313" key="2">
    <source>
        <dbReference type="EMBL" id="TAX68259.1"/>
    </source>
</evidence>
<gene>
    <name evidence="2" type="ORF">ELH98_29540</name>
</gene>
<proteinExistence type="predicted"/>
<evidence type="ECO:0000313" key="3">
    <source>
        <dbReference type="Proteomes" id="UP000291659"/>
    </source>
</evidence>
<reference evidence="2 3" key="1">
    <citation type="submission" date="2019-02" db="EMBL/GenBank/DDBJ databases">
        <title>The genomic architecture of introgression among sibling species of bacteria.</title>
        <authorList>
            <person name="Cavassim M.I.A."/>
            <person name="Moeskjaer S."/>
            <person name="Moslemi C."/>
            <person name="Fields B."/>
            <person name="Bachmann A."/>
            <person name="Vilhjalmsson B."/>
            <person name="Schierup M.H."/>
            <person name="Young J.P.W."/>
            <person name="Andersen S.U."/>
        </authorList>
    </citation>
    <scope>NUCLEOTIDE SEQUENCE [LARGE SCALE GENOMIC DNA]</scope>
    <source>
        <strain evidence="2 3">SM141A</strain>
        <plasmid evidence="2">pSM141A_Rh08</plasmid>
    </source>
</reference>
<accession>A0ABY1X172</accession>
<protein>
    <recommendedName>
        <fullName evidence="4">DUF4365 domain-containing protein</fullName>
    </recommendedName>
</protein>
<organism evidence="2 3">
    <name type="scientific">Rhizobium ruizarguesonis</name>
    <dbReference type="NCBI Taxonomy" id="2081791"/>
    <lineage>
        <taxon>Bacteria</taxon>
        <taxon>Pseudomonadati</taxon>
        <taxon>Pseudomonadota</taxon>
        <taxon>Alphaproteobacteria</taxon>
        <taxon>Hyphomicrobiales</taxon>
        <taxon>Rhizobiaceae</taxon>
        <taxon>Rhizobium/Agrobacterium group</taxon>
        <taxon>Rhizobium</taxon>
    </lineage>
</organism>
<feature type="region of interest" description="Disordered" evidence="1">
    <location>
        <begin position="1"/>
        <end position="24"/>
    </location>
</feature>
<keyword evidence="2" id="KW-0614">Plasmid</keyword>
<dbReference type="EMBL" id="SIOX01000007">
    <property type="protein sequence ID" value="TAX68259.1"/>
    <property type="molecule type" value="Genomic_DNA"/>
</dbReference>
<sequence>MGKIQNRMHGNARKSDPGTRGQNELVGWCEPEHLIAQKPDPDRLGWDFLLEAIPDHSADRPLDQQNSLPKFLIQVKSTEQQSRAPRIKLSALKHLVDADLPAAIAVLYYTKGSRRSVRRVIIPIDDGVIADTLRAVREQEAAGNRAIHTVKVPVPLARGVEIGPDGEGLSASLHDILGSDPTSYVGRKIDYRQSCGFDDEPTVGRFFIPGENARHKLGELFLGGHREIEVNDLTIERRRFGIPLKNDQLYIRDAILAMDAPPLSSASIEFEASSGEWVSFSVDVFIAPPFAEGSKIRFANSFFEVNLDFDKGWAGFNFDYSGERDVQLGEAVSIVELGAILARDEKTITIHFGEARLPLEISSDKGPFSHWIPVASGLRRISDAIDRSQRRARGQIRLSSFYEWVENNAELLALGSTPGVNMFFPRWADDAFVDSQEVILVPMSVDIAGILYSALIEVPIISISKADDEIKLIGGQPLIVDDVVRARGSNISDFIDLGVEKSLKRRSSDGPAFVSGGFENWTSSARRD</sequence>
<name>A0ABY1X172_9HYPH</name>